<dbReference type="GO" id="GO:0003700">
    <property type="term" value="F:DNA-binding transcription factor activity"/>
    <property type="evidence" value="ECO:0007669"/>
    <property type="project" value="InterPro"/>
</dbReference>
<dbReference type="InterPro" id="IPR000524">
    <property type="entry name" value="Tscrpt_reg_HTH_GntR"/>
</dbReference>
<sequence>MIDKSSPVPIYYQLEEHIKSQIEKGELKPGDCLPSEREYSEKYGISRMTVRQAINNLVSDGYLIRQKGKGTFVSERKFEQKLSELTSFTEDMKARGLKPDSKLLQFEIIPSDDAIATQLSIKRHDPVYQIRRIRLADGVPMAQTSGPLRDESHVAFRKTELSTYSEAATPICWRRKPFTGQED</sequence>
<dbReference type="GO" id="GO:0003677">
    <property type="term" value="F:DNA binding"/>
    <property type="evidence" value="ECO:0007669"/>
    <property type="project" value="UniProtKB-KW"/>
</dbReference>
<protein>
    <recommendedName>
        <fullName evidence="4">HTH gntR-type domain-containing protein</fullName>
    </recommendedName>
</protein>
<dbReference type="Pfam" id="PF00392">
    <property type="entry name" value="GntR"/>
    <property type="match status" value="1"/>
</dbReference>
<accession>A0A8J2VHT9</accession>
<evidence type="ECO:0000256" key="2">
    <source>
        <dbReference type="ARBA" id="ARBA00023125"/>
    </source>
</evidence>
<feature type="domain" description="HTH gntR-type" evidence="4">
    <location>
        <begin position="8"/>
        <end position="76"/>
    </location>
</feature>
<dbReference type="Gene3D" id="1.10.10.10">
    <property type="entry name" value="Winged helix-like DNA-binding domain superfamily/Winged helix DNA-binding domain"/>
    <property type="match status" value="1"/>
</dbReference>
<dbReference type="SMART" id="SM00345">
    <property type="entry name" value="HTH_GNTR"/>
    <property type="match status" value="1"/>
</dbReference>
<dbReference type="InterPro" id="IPR036388">
    <property type="entry name" value="WH-like_DNA-bd_sf"/>
</dbReference>
<dbReference type="EMBL" id="BMHQ01000005">
    <property type="protein sequence ID" value="GGE15840.1"/>
    <property type="molecule type" value="Genomic_DNA"/>
</dbReference>
<evidence type="ECO:0000313" key="6">
    <source>
        <dbReference type="Proteomes" id="UP000625210"/>
    </source>
</evidence>
<dbReference type="GO" id="GO:0045892">
    <property type="term" value="P:negative regulation of DNA-templated transcription"/>
    <property type="evidence" value="ECO:0007669"/>
    <property type="project" value="TreeGrafter"/>
</dbReference>
<dbReference type="PRINTS" id="PR00035">
    <property type="entry name" value="HTHGNTR"/>
</dbReference>
<evidence type="ECO:0000259" key="4">
    <source>
        <dbReference type="PROSITE" id="PS50949"/>
    </source>
</evidence>
<reference evidence="5" key="1">
    <citation type="journal article" date="2014" name="Int. J. Syst. Evol. Microbiol.">
        <title>Complete genome sequence of Corynebacterium casei LMG S-19264T (=DSM 44701T), isolated from a smear-ripened cheese.</title>
        <authorList>
            <consortium name="US DOE Joint Genome Institute (JGI-PGF)"/>
            <person name="Walter F."/>
            <person name="Albersmeier A."/>
            <person name="Kalinowski J."/>
            <person name="Ruckert C."/>
        </authorList>
    </citation>
    <scope>NUCLEOTIDE SEQUENCE</scope>
    <source>
        <strain evidence="5">CGMCC 1.15179</strain>
    </source>
</reference>
<name>A0A8J2VHT9_9BACL</name>
<evidence type="ECO:0000256" key="3">
    <source>
        <dbReference type="ARBA" id="ARBA00023163"/>
    </source>
</evidence>
<evidence type="ECO:0000313" key="5">
    <source>
        <dbReference type="EMBL" id="GGE15840.1"/>
    </source>
</evidence>
<organism evidence="5 6">
    <name type="scientific">Marinithermofilum abyssi</name>
    <dbReference type="NCBI Taxonomy" id="1571185"/>
    <lineage>
        <taxon>Bacteria</taxon>
        <taxon>Bacillati</taxon>
        <taxon>Bacillota</taxon>
        <taxon>Bacilli</taxon>
        <taxon>Bacillales</taxon>
        <taxon>Thermoactinomycetaceae</taxon>
        <taxon>Marinithermofilum</taxon>
    </lineage>
</organism>
<dbReference type="SUPFAM" id="SSF64288">
    <property type="entry name" value="Chorismate lyase-like"/>
    <property type="match status" value="1"/>
</dbReference>
<dbReference type="Proteomes" id="UP000625210">
    <property type="component" value="Unassembled WGS sequence"/>
</dbReference>
<dbReference type="PANTHER" id="PTHR44846">
    <property type="entry name" value="MANNOSYL-D-GLYCERATE TRANSPORT/METABOLISM SYSTEM REPRESSOR MNGR-RELATED"/>
    <property type="match status" value="1"/>
</dbReference>
<dbReference type="PROSITE" id="PS50949">
    <property type="entry name" value="HTH_GNTR"/>
    <property type="match status" value="1"/>
</dbReference>
<evidence type="ECO:0000256" key="1">
    <source>
        <dbReference type="ARBA" id="ARBA00023015"/>
    </source>
</evidence>
<dbReference type="SUPFAM" id="SSF46785">
    <property type="entry name" value="Winged helix' DNA-binding domain"/>
    <property type="match status" value="1"/>
</dbReference>
<dbReference type="FunFam" id="1.10.10.10:FF:000079">
    <property type="entry name" value="GntR family transcriptional regulator"/>
    <property type="match status" value="1"/>
</dbReference>
<comment type="caution">
    <text evidence="5">The sequence shown here is derived from an EMBL/GenBank/DDBJ whole genome shotgun (WGS) entry which is preliminary data.</text>
</comment>
<dbReference type="PANTHER" id="PTHR44846:SF1">
    <property type="entry name" value="MANNOSYL-D-GLYCERATE TRANSPORT_METABOLISM SYSTEM REPRESSOR MNGR-RELATED"/>
    <property type="match status" value="1"/>
</dbReference>
<reference evidence="5" key="2">
    <citation type="submission" date="2020-09" db="EMBL/GenBank/DDBJ databases">
        <authorList>
            <person name="Sun Q."/>
            <person name="Zhou Y."/>
        </authorList>
    </citation>
    <scope>NUCLEOTIDE SEQUENCE</scope>
    <source>
        <strain evidence="5">CGMCC 1.15179</strain>
    </source>
</reference>
<proteinExistence type="predicted"/>
<dbReference type="AlphaFoldDB" id="A0A8J2VHT9"/>
<keyword evidence="6" id="KW-1185">Reference proteome</keyword>
<keyword evidence="1" id="KW-0805">Transcription regulation</keyword>
<dbReference type="Pfam" id="PF07702">
    <property type="entry name" value="UTRA"/>
    <property type="match status" value="1"/>
</dbReference>
<dbReference type="Gene3D" id="3.40.1410.10">
    <property type="entry name" value="Chorismate lyase-like"/>
    <property type="match status" value="1"/>
</dbReference>
<keyword evidence="2" id="KW-0238">DNA-binding</keyword>
<keyword evidence="3" id="KW-0804">Transcription</keyword>
<dbReference type="CDD" id="cd07377">
    <property type="entry name" value="WHTH_GntR"/>
    <property type="match status" value="1"/>
</dbReference>
<gene>
    <name evidence="5" type="ORF">GCM10011571_16830</name>
</gene>
<dbReference type="InterPro" id="IPR028978">
    <property type="entry name" value="Chorismate_lyase_/UTRA_dom_sf"/>
</dbReference>
<dbReference type="InterPro" id="IPR050679">
    <property type="entry name" value="Bact_HTH_transcr_reg"/>
</dbReference>
<dbReference type="InterPro" id="IPR011663">
    <property type="entry name" value="UTRA"/>
</dbReference>
<dbReference type="InterPro" id="IPR036390">
    <property type="entry name" value="WH_DNA-bd_sf"/>
</dbReference>